<dbReference type="RefSeq" id="WP_119349134.1">
    <property type="nucleotide sequence ID" value="NZ_QWET01000004.1"/>
</dbReference>
<accession>A0A399D3X8</accession>
<proteinExistence type="predicted"/>
<protein>
    <submittedName>
        <fullName evidence="1">Uncharacterized protein</fullName>
    </submittedName>
</protein>
<dbReference type="EMBL" id="QWET01000004">
    <property type="protein sequence ID" value="RIH65898.1"/>
    <property type="molecule type" value="Genomic_DNA"/>
</dbReference>
<organism evidence="1 2">
    <name type="scientific">Mariniphaga sediminis</name>
    <dbReference type="NCBI Taxonomy" id="1628158"/>
    <lineage>
        <taxon>Bacteria</taxon>
        <taxon>Pseudomonadati</taxon>
        <taxon>Bacteroidota</taxon>
        <taxon>Bacteroidia</taxon>
        <taxon>Marinilabiliales</taxon>
        <taxon>Prolixibacteraceae</taxon>
        <taxon>Mariniphaga</taxon>
    </lineage>
</organism>
<dbReference type="PROSITE" id="PS51257">
    <property type="entry name" value="PROKAR_LIPOPROTEIN"/>
    <property type="match status" value="1"/>
</dbReference>
<gene>
    <name evidence="1" type="ORF">D1164_06425</name>
</gene>
<sequence length="152" mass="17361">MGKISGPIILFLTVLLASSCFRDHSEVKENFVIEFGTQCGWCAGEEYIEISYSQVEYLREIPCGEDKGITARSKKISSLDWDSLRASFDYDYFLTLDHNECNVCVDGCDEWIKITSNGSSHEIRYAPSLDINGMEEFREKLKEMIVDFNEAN</sequence>
<dbReference type="AlphaFoldDB" id="A0A399D3X8"/>
<name>A0A399D3X8_9BACT</name>
<dbReference type="OrthoDB" id="982914at2"/>
<evidence type="ECO:0000313" key="1">
    <source>
        <dbReference type="EMBL" id="RIH65898.1"/>
    </source>
</evidence>
<reference evidence="1 2" key="1">
    <citation type="journal article" date="2015" name="Int. J. Syst. Evol. Microbiol.">
        <title>Mariniphaga sediminis sp. nov., isolated from coastal sediment.</title>
        <authorList>
            <person name="Wang F.Q."/>
            <person name="Shen Q.Y."/>
            <person name="Chen G.J."/>
            <person name="Du Z.J."/>
        </authorList>
    </citation>
    <scope>NUCLEOTIDE SEQUENCE [LARGE SCALE GENOMIC DNA]</scope>
    <source>
        <strain evidence="1 2">SY21</strain>
    </source>
</reference>
<dbReference type="Proteomes" id="UP000266441">
    <property type="component" value="Unassembled WGS sequence"/>
</dbReference>
<keyword evidence="2" id="KW-1185">Reference proteome</keyword>
<evidence type="ECO:0000313" key="2">
    <source>
        <dbReference type="Proteomes" id="UP000266441"/>
    </source>
</evidence>
<comment type="caution">
    <text evidence="1">The sequence shown here is derived from an EMBL/GenBank/DDBJ whole genome shotgun (WGS) entry which is preliminary data.</text>
</comment>